<accession>A0A7J7J942</accession>
<sequence length="320" mass="36282">MESVKVEDETLGAYPNASNAFATHQTCENQEVLQKSLQSRKRENCFSDQYVLDNTEGSHFTSLDHCYSKIWNSQSEYSCAQTAKIISWLDIHKQKPPIKQCCGEEEMIDVETHIPVNEPQYDSSKALNLMTECERMVKKARPHTNFSTDEPINRTGWTVAQNKLFNRVYKTLVGARLSKLATAGMPNEPTQRRVYADKCARRLRQVLSNASWDETLVTWLHTVCMGNLPSVMLSDYLEALQTLKAKIPSLIDKMIKSSDYYEKTTASCLEAVDALLKRPWDPLVAIPSRGKLEKLPKNPLLLIVPHVSLAPTRYAANEKS</sequence>
<gene>
    <name evidence="2" type="ORF">EB796_019811</name>
</gene>
<comment type="caution">
    <text evidence="2">The sequence shown here is derived from an EMBL/GenBank/DDBJ whole genome shotgun (WGS) entry which is preliminary data.</text>
</comment>
<dbReference type="EMBL" id="VXIV02002941">
    <property type="protein sequence ID" value="KAF6021888.1"/>
    <property type="molecule type" value="Genomic_DNA"/>
</dbReference>
<dbReference type="InterPro" id="IPR026555">
    <property type="entry name" value="NSL3/Tex30"/>
</dbReference>
<organism evidence="2 3">
    <name type="scientific">Bugula neritina</name>
    <name type="common">Brown bryozoan</name>
    <name type="synonym">Sertularia neritina</name>
    <dbReference type="NCBI Taxonomy" id="10212"/>
    <lineage>
        <taxon>Eukaryota</taxon>
        <taxon>Metazoa</taxon>
        <taxon>Spiralia</taxon>
        <taxon>Lophotrochozoa</taxon>
        <taxon>Bryozoa</taxon>
        <taxon>Gymnolaemata</taxon>
        <taxon>Cheilostomatida</taxon>
        <taxon>Flustrina</taxon>
        <taxon>Buguloidea</taxon>
        <taxon>Bugulidae</taxon>
        <taxon>Bugula</taxon>
    </lineage>
</organism>
<dbReference type="InterPro" id="IPR056519">
    <property type="entry name" value="KANSL3_1st"/>
</dbReference>
<dbReference type="GO" id="GO:0045944">
    <property type="term" value="P:positive regulation of transcription by RNA polymerase II"/>
    <property type="evidence" value="ECO:0007669"/>
    <property type="project" value="TreeGrafter"/>
</dbReference>
<dbReference type="Proteomes" id="UP000593567">
    <property type="component" value="Unassembled WGS sequence"/>
</dbReference>
<dbReference type="PANTHER" id="PTHR13136:SF16">
    <property type="entry name" value="KAT8 REGULATORY NSL COMPLEX SUBUNIT 3"/>
    <property type="match status" value="1"/>
</dbReference>
<dbReference type="AlphaFoldDB" id="A0A7J7J942"/>
<dbReference type="OrthoDB" id="6415022at2759"/>
<reference evidence="2" key="1">
    <citation type="submission" date="2020-06" db="EMBL/GenBank/DDBJ databases">
        <title>Draft genome of Bugula neritina, a colonial animal packing powerful symbionts and potential medicines.</title>
        <authorList>
            <person name="Rayko M."/>
        </authorList>
    </citation>
    <scope>NUCLEOTIDE SEQUENCE [LARGE SCALE GENOMIC DNA]</scope>
    <source>
        <strain evidence="2">Kwan_BN1</strain>
    </source>
</reference>
<name>A0A7J7J942_BUGNE</name>
<proteinExistence type="predicted"/>
<protein>
    <submittedName>
        <fullName evidence="2">KANSL3</fullName>
    </submittedName>
</protein>
<feature type="domain" description="KANSL3 helical" evidence="1">
    <location>
        <begin position="161"/>
        <end position="264"/>
    </location>
</feature>
<dbReference type="Pfam" id="PF23154">
    <property type="entry name" value="KANSL3_1st"/>
    <property type="match status" value="1"/>
</dbReference>
<dbReference type="GO" id="GO:0044545">
    <property type="term" value="C:NSL complex"/>
    <property type="evidence" value="ECO:0007669"/>
    <property type="project" value="TreeGrafter"/>
</dbReference>
<evidence type="ECO:0000313" key="3">
    <source>
        <dbReference type="Proteomes" id="UP000593567"/>
    </source>
</evidence>
<keyword evidence="3" id="KW-1185">Reference proteome</keyword>
<evidence type="ECO:0000259" key="1">
    <source>
        <dbReference type="Pfam" id="PF23154"/>
    </source>
</evidence>
<dbReference type="PANTHER" id="PTHR13136">
    <property type="entry name" value="TESTIS DEVELOPMENT PROTEIN PRTD"/>
    <property type="match status" value="1"/>
</dbReference>
<evidence type="ECO:0000313" key="2">
    <source>
        <dbReference type="EMBL" id="KAF6021888.1"/>
    </source>
</evidence>